<reference evidence="2" key="1">
    <citation type="submission" date="2020-08" db="EMBL/GenBank/DDBJ databases">
        <title>Multicomponent nature underlies the extraordinary mechanical properties of spider dragline silk.</title>
        <authorList>
            <person name="Kono N."/>
            <person name="Nakamura H."/>
            <person name="Mori M."/>
            <person name="Yoshida Y."/>
            <person name="Ohtoshi R."/>
            <person name="Malay A.D."/>
            <person name="Moran D.A.P."/>
            <person name="Tomita M."/>
            <person name="Numata K."/>
            <person name="Arakawa K."/>
        </authorList>
    </citation>
    <scope>NUCLEOTIDE SEQUENCE</scope>
</reference>
<sequence length="216" mass="25225">MKRYVSKNHYHNCSREFHDSKVRTLPLSRNPYTRTRCLPEPRKKRNSSLNTTSSQRCSSLIRFLEASRKGFHTHSNLYISTNRESGRHWICAFLATDSSVLSTVSLVLPELVYYFLQVPTVANTDGIVLLERFKWRATLHCDFCFDEETSIAGCQMFKSSSMGSKRQYSSSFIHYIASVSIFRIHSESTEHRYLYMLVHDFIISNVSIRMRNRSEI</sequence>
<evidence type="ECO:0000313" key="2">
    <source>
        <dbReference type="EMBL" id="GFU08844.1"/>
    </source>
</evidence>
<organism evidence="2 3">
    <name type="scientific">Nephila pilipes</name>
    <name type="common">Giant wood spider</name>
    <name type="synonym">Nephila maculata</name>
    <dbReference type="NCBI Taxonomy" id="299642"/>
    <lineage>
        <taxon>Eukaryota</taxon>
        <taxon>Metazoa</taxon>
        <taxon>Ecdysozoa</taxon>
        <taxon>Arthropoda</taxon>
        <taxon>Chelicerata</taxon>
        <taxon>Arachnida</taxon>
        <taxon>Araneae</taxon>
        <taxon>Araneomorphae</taxon>
        <taxon>Entelegynae</taxon>
        <taxon>Araneoidea</taxon>
        <taxon>Nephilidae</taxon>
        <taxon>Nephila</taxon>
    </lineage>
</organism>
<feature type="region of interest" description="Disordered" evidence="1">
    <location>
        <begin position="33"/>
        <end position="53"/>
    </location>
</feature>
<proteinExistence type="predicted"/>
<keyword evidence="3" id="KW-1185">Reference proteome</keyword>
<dbReference type="Proteomes" id="UP000887013">
    <property type="component" value="Unassembled WGS sequence"/>
</dbReference>
<evidence type="ECO:0000256" key="1">
    <source>
        <dbReference type="SAM" id="MobiDB-lite"/>
    </source>
</evidence>
<dbReference type="EMBL" id="BMAW01028744">
    <property type="protein sequence ID" value="GFU08844.1"/>
    <property type="molecule type" value="Genomic_DNA"/>
</dbReference>
<comment type="caution">
    <text evidence="2">The sequence shown here is derived from an EMBL/GenBank/DDBJ whole genome shotgun (WGS) entry which is preliminary data.</text>
</comment>
<name>A0A8X6QB33_NEPPI</name>
<protein>
    <submittedName>
        <fullName evidence="2">Uncharacterized protein</fullName>
    </submittedName>
</protein>
<gene>
    <name evidence="2" type="ORF">NPIL_260961</name>
</gene>
<accession>A0A8X6QB33</accession>
<evidence type="ECO:0000313" key="3">
    <source>
        <dbReference type="Proteomes" id="UP000887013"/>
    </source>
</evidence>
<dbReference type="AlphaFoldDB" id="A0A8X6QB33"/>